<evidence type="ECO:0000313" key="2">
    <source>
        <dbReference type="EMBL" id="EEP61298.1"/>
    </source>
</evidence>
<feature type="transmembrane region" description="Helical" evidence="1">
    <location>
        <begin position="880"/>
        <end position="899"/>
    </location>
</feature>
<dbReference type="GO" id="GO:0005886">
    <property type="term" value="C:plasma membrane"/>
    <property type="evidence" value="ECO:0007669"/>
    <property type="project" value="TreeGrafter"/>
</dbReference>
<dbReference type="InterPro" id="IPR001036">
    <property type="entry name" value="Acrflvin-R"/>
</dbReference>
<feature type="transmembrane region" description="Helical" evidence="1">
    <location>
        <begin position="15"/>
        <end position="32"/>
    </location>
</feature>
<comment type="caution">
    <text evidence="2">The sequence shown here is derived from an EMBL/GenBank/DDBJ whole genome shotgun (WGS) entry which is preliminary data.</text>
</comment>
<protein>
    <submittedName>
        <fullName evidence="2">Putative acriflavin resistance protein</fullName>
    </submittedName>
</protein>
<keyword evidence="1" id="KW-0472">Membrane</keyword>
<dbReference type="Gene3D" id="3.30.70.1440">
    <property type="entry name" value="Multidrug efflux transporter AcrB pore domain"/>
    <property type="match status" value="1"/>
</dbReference>
<dbReference type="RefSeq" id="WP_007545595.1">
    <property type="nucleotide sequence ID" value="NZ_ABZS01000010.1"/>
</dbReference>
<dbReference type="SUPFAM" id="SSF82693">
    <property type="entry name" value="Multidrug efflux transporter AcrB pore domain, PN1, PN2, PC1 and PC2 subdomains"/>
    <property type="match status" value="3"/>
</dbReference>
<feature type="transmembrane region" description="Helical" evidence="1">
    <location>
        <begin position="949"/>
        <end position="970"/>
    </location>
</feature>
<dbReference type="OrthoDB" id="8270at2"/>
<keyword evidence="1" id="KW-0812">Transmembrane</keyword>
<feature type="transmembrane region" description="Helical" evidence="1">
    <location>
        <begin position="466"/>
        <end position="493"/>
    </location>
</feature>
<keyword evidence="3" id="KW-1185">Reference proteome</keyword>
<feature type="transmembrane region" description="Helical" evidence="1">
    <location>
        <begin position="518"/>
        <end position="540"/>
    </location>
</feature>
<sequence>MISKDFFIFIIKRKFAIMLIFLLLAIIGYYTSNSITKDIFPNVYFPRVEVAIENGYTPTKQMLLEITKPAEESLKTVQGVEKIVSKTSIGSTEINLYFNWSTNPFTAYQLVLARVSELKNVLPPTAKVVVRQATPSMYPIGIYAIGSDAKSQTQLTDILYYKIKPLIISLPGVYDLEIKAPQWQEFHVVIDTDKLNSYNISLDYLKSVIYDQTKIDFLGITEMLNKQYVITLYQKPDDVYKLLDVKIPLSGGRYINLSEVATIINSKYPSRSISGFSHAKNAVVFNILRQPDADTTTVIQNVDSQIESINKSLEKEGIRIYKSYDSSVFIKESIKSVRDAIVLGSIIAVLILFIFLRKLKLSFATLLTLPVVFFITIIGIKILGLDFNLFSLGGMAAAIGGLVDHLIIVIENIDRHLKMGKDKLNAIIDGSREILPIMTAATLISTLVFLPLLFVPGVVGVFLKQLGLVLVLTYIVSQIAAIFLVPIVAYMLLPNSFKSQEDFISRLEKRYETFLERLFKYDFVSLPLILIIALIGFLLFRVIPTTFLPKWDEGSFVVDFTLPAGTPLEESYKTAMEMGKILNSIPEVKSWTLRIGTSLGHVVKQPNIGDFLVVLNENRTRSIFDIEDEVRKKIEAKFNNLEEFDLPQVVEDRLADILGEEAPISVILYGYDPDKLVKYGFKLRDLLREKPILTEVNLKTAFTSGEIRIRLKTEAQSIYGLNLNDLYQQLYNAYWGNVVGNIVYGEKIINLRLISIDRQQFLNPENVKIYSPAVGRFIPLSQVAGVSYMTNVPEITHYNLSPVAVITVRFKGNDMSKAVKVVSQTIQEANLPSDITPVISGFYKQQQKSFKSLMLVILAALTLIGIFTMILFVDTKITVSVLLAVILTLTGVLTALFITGKPLDITGLIGMLIVLSIVINNNVLIFDFYKNAAEEKLEKRILYATASRFRPITMTMLSNAFAMLPIALAIGSGTQILQDLAISMIGGLIFAIFLNLLIIPMFFHFLSRIVSKS</sequence>
<dbReference type="InterPro" id="IPR027463">
    <property type="entry name" value="AcrB_DN_DC_subdom"/>
</dbReference>
<dbReference type="PANTHER" id="PTHR32063">
    <property type="match status" value="1"/>
</dbReference>
<dbReference type="Proteomes" id="UP000005540">
    <property type="component" value="Unassembled WGS sequence"/>
</dbReference>
<feature type="transmembrane region" description="Helical" evidence="1">
    <location>
        <begin position="340"/>
        <end position="356"/>
    </location>
</feature>
<dbReference type="AlphaFoldDB" id="C4FHZ3"/>
<feature type="transmembrane region" description="Helical" evidence="1">
    <location>
        <begin position="905"/>
        <end position="929"/>
    </location>
</feature>
<dbReference type="Gene3D" id="3.30.2090.10">
    <property type="entry name" value="Multidrug efflux transporter AcrB TolC docking domain, DN and DC subdomains"/>
    <property type="match status" value="2"/>
</dbReference>
<gene>
    <name evidence="2" type="ORF">SULYE_0172</name>
</gene>
<dbReference type="Pfam" id="PF00873">
    <property type="entry name" value="ACR_tran"/>
    <property type="match status" value="1"/>
</dbReference>
<dbReference type="Gene3D" id="1.20.1640.10">
    <property type="entry name" value="Multidrug efflux transporter AcrB transmembrane domain"/>
    <property type="match status" value="2"/>
</dbReference>
<dbReference type="GO" id="GO:0042910">
    <property type="term" value="F:xenobiotic transmembrane transporter activity"/>
    <property type="evidence" value="ECO:0007669"/>
    <property type="project" value="TreeGrafter"/>
</dbReference>
<dbReference type="Gene3D" id="3.30.70.1320">
    <property type="entry name" value="Multidrug efflux transporter AcrB pore domain like"/>
    <property type="match status" value="1"/>
</dbReference>
<reference evidence="2 3" key="1">
    <citation type="submission" date="2009-04" db="EMBL/GenBank/DDBJ databases">
        <authorList>
            <person name="Reysenbach A.-L."/>
            <person name="Heidelberg J.F."/>
            <person name="Nelson W.C."/>
        </authorList>
    </citation>
    <scope>NUCLEOTIDE SEQUENCE [LARGE SCALE GENOMIC DNA]</scope>
    <source>
        <strain evidence="2 3">SS-5</strain>
    </source>
</reference>
<dbReference type="SUPFAM" id="SSF82866">
    <property type="entry name" value="Multidrug efflux transporter AcrB transmembrane domain"/>
    <property type="match status" value="2"/>
</dbReference>
<feature type="transmembrane region" description="Helical" evidence="1">
    <location>
        <begin position="363"/>
        <end position="383"/>
    </location>
</feature>
<keyword evidence="1" id="KW-1133">Transmembrane helix</keyword>
<evidence type="ECO:0000313" key="3">
    <source>
        <dbReference type="Proteomes" id="UP000005540"/>
    </source>
</evidence>
<accession>C4FHZ3</accession>
<feature type="transmembrane region" description="Helical" evidence="1">
    <location>
        <begin position="982"/>
        <end position="1006"/>
    </location>
</feature>
<organism evidence="2 3">
    <name type="scientific">Sulfurihydrogenibium yellowstonense SS-5</name>
    <dbReference type="NCBI Taxonomy" id="432331"/>
    <lineage>
        <taxon>Bacteria</taxon>
        <taxon>Pseudomonadati</taxon>
        <taxon>Aquificota</taxon>
        <taxon>Aquificia</taxon>
        <taxon>Aquificales</taxon>
        <taxon>Hydrogenothermaceae</taxon>
        <taxon>Sulfurihydrogenibium</taxon>
    </lineage>
</organism>
<dbReference type="PANTHER" id="PTHR32063:SF0">
    <property type="entry name" value="SWARMING MOTILITY PROTEIN SWRC"/>
    <property type="match status" value="1"/>
</dbReference>
<feature type="transmembrane region" description="Helical" evidence="1">
    <location>
        <begin position="389"/>
        <end position="413"/>
    </location>
</feature>
<feature type="transmembrane region" description="Helical" evidence="1">
    <location>
        <begin position="434"/>
        <end position="454"/>
    </location>
</feature>
<dbReference type="Gene3D" id="3.30.70.1430">
    <property type="entry name" value="Multidrug efflux transporter AcrB pore domain"/>
    <property type="match status" value="2"/>
</dbReference>
<dbReference type="PRINTS" id="PR00702">
    <property type="entry name" value="ACRIFLAVINRP"/>
</dbReference>
<dbReference type="EMBL" id="ABZS01000010">
    <property type="protein sequence ID" value="EEP61298.1"/>
    <property type="molecule type" value="Genomic_DNA"/>
</dbReference>
<feature type="transmembrane region" description="Helical" evidence="1">
    <location>
        <begin position="853"/>
        <end position="873"/>
    </location>
</feature>
<dbReference type="SUPFAM" id="SSF82714">
    <property type="entry name" value="Multidrug efflux transporter AcrB TolC docking domain, DN and DC subdomains"/>
    <property type="match status" value="2"/>
</dbReference>
<evidence type="ECO:0000256" key="1">
    <source>
        <dbReference type="SAM" id="Phobius"/>
    </source>
</evidence>
<name>C4FHZ3_9AQUI</name>
<proteinExistence type="predicted"/>